<organism evidence="3 4">
    <name type="scientific">Tothia fuscella</name>
    <dbReference type="NCBI Taxonomy" id="1048955"/>
    <lineage>
        <taxon>Eukaryota</taxon>
        <taxon>Fungi</taxon>
        <taxon>Dikarya</taxon>
        <taxon>Ascomycota</taxon>
        <taxon>Pezizomycotina</taxon>
        <taxon>Dothideomycetes</taxon>
        <taxon>Pleosporomycetidae</taxon>
        <taxon>Venturiales</taxon>
        <taxon>Cylindrosympodiaceae</taxon>
        <taxon>Tothia</taxon>
    </lineage>
</organism>
<dbReference type="Proteomes" id="UP000800235">
    <property type="component" value="Unassembled WGS sequence"/>
</dbReference>
<dbReference type="OrthoDB" id="4161589at2759"/>
<dbReference type="PANTHER" id="PTHR37012">
    <property type="entry name" value="B-ZIP TRANSCRIPTION FACTOR (EUROFUNG)-RELATED"/>
    <property type="match status" value="1"/>
</dbReference>
<evidence type="ECO:0000313" key="3">
    <source>
        <dbReference type="EMBL" id="KAF2421551.1"/>
    </source>
</evidence>
<dbReference type="AlphaFoldDB" id="A0A9P4TT40"/>
<protein>
    <recommendedName>
        <fullName evidence="5">BZIP transcription factor</fullName>
    </recommendedName>
</protein>
<evidence type="ECO:0008006" key="5">
    <source>
        <dbReference type="Google" id="ProtNLM"/>
    </source>
</evidence>
<evidence type="ECO:0000313" key="4">
    <source>
        <dbReference type="Proteomes" id="UP000800235"/>
    </source>
</evidence>
<dbReference type="CDD" id="cd14688">
    <property type="entry name" value="bZIP_YAP"/>
    <property type="match status" value="1"/>
</dbReference>
<evidence type="ECO:0000256" key="1">
    <source>
        <dbReference type="SAM" id="Coils"/>
    </source>
</evidence>
<dbReference type="Pfam" id="PF11905">
    <property type="entry name" value="DUF3425"/>
    <property type="match status" value="1"/>
</dbReference>
<feature type="region of interest" description="Disordered" evidence="2">
    <location>
        <begin position="233"/>
        <end position="258"/>
    </location>
</feature>
<feature type="compositionally biased region" description="Basic and acidic residues" evidence="2">
    <location>
        <begin position="49"/>
        <end position="61"/>
    </location>
</feature>
<feature type="compositionally biased region" description="Polar residues" evidence="2">
    <location>
        <begin position="432"/>
        <end position="447"/>
    </location>
</feature>
<keyword evidence="1" id="KW-0175">Coiled coil</keyword>
<feature type="compositionally biased region" description="Polar residues" evidence="2">
    <location>
        <begin position="233"/>
        <end position="243"/>
    </location>
</feature>
<dbReference type="PANTHER" id="PTHR37012:SF2">
    <property type="entry name" value="BZIP DOMAIN-CONTAINING PROTEIN-RELATED"/>
    <property type="match status" value="1"/>
</dbReference>
<gene>
    <name evidence="3" type="ORF">EJ08DRAFT_672921</name>
</gene>
<feature type="coiled-coil region" evidence="1">
    <location>
        <begin position="65"/>
        <end position="111"/>
    </location>
</feature>
<dbReference type="EMBL" id="MU007097">
    <property type="protein sequence ID" value="KAF2421551.1"/>
    <property type="molecule type" value="Genomic_DNA"/>
</dbReference>
<feature type="region of interest" description="Disordered" evidence="2">
    <location>
        <begin position="1"/>
        <end position="61"/>
    </location>
</feature>
<dbReference type="InterPro" id="IPR021833">
    <property type="entry name" value="DUF3425"/>
</dbReference>
<feature type="region of interest" description="Disordered" evidence="2">
    <location>
        <begin position="425"/>
        <end position="451"/>
    </location>
</feature>
<comment type="caution">
    <text evidence="3">The sequence shown here is derived from an EMBL/GenBank/DDBJ whole genome shotgun (WGS) entry which is preliminary data.</text>
</comment>
<accession>A0A9P4TT40</accession>
<name>A0A9P4TT40_9PEZI</name>
<reference evidence="3" key="1">
    <citation type="journal article" date="2020" name="Stud. Mycol.">
        <title>101 Dothideomycetes genomes: a test case for predicting lifestyles and emergence of pathogens.</title>
        <authorList>
            <person name="Haridas S."/>
            <person name="Albert R."/>
            <person name="Binder M."/>
            <person name="Bloem J."/>
            <person name="Labutti K."/>
            <person name="Salamov A."/>
            <person name="Andreopoulos B."/>
            <person name="Baker S."/>
            <person name="Barry K."/>
            <person name="Bills G."/>
            <person name="Bluhm B."/>
            <person name="Cannon C."/>
            <person name="Castanera R."/>
            <person name="Culley D."/>
            <person name="Daum C."/>
            <person name="Ezra D."/>
            <person name="Gonzalez J."/>
            <person name="Henrissat B."/>
            <person name="Kuo A."/>
            <person name="Liang C."/>
            <person name="Lipzen A."/>
            <person name="Lutzoni F."/>
            <person name="Magnuson J."/>
            <person name="Mondo S."/>
            <person name="Nolan M."/>
            <person name="Ohm R."/>
            <person name="Pangilinan J."/>
            <person name="Park H.-J."/>
            <person name="Ramirez L."/>
            <person name="Alfaro M."/>
            <person name="Sun H."/>
            <person name="Tritt A."/>
            <person name="Yoshinaga Y."/>
            <person name="Zwiers L.-H."/>
            <person name="Turgeon B."/>
            <person name="Goodwin S."/>
            <person name="Spatafora J."/>
            <person name="Crous P."/>
            <person name="Grigoriev I."/>
        </authorList>
    </citation>
    <scope>NUCLEOTIDE SEQUENCE</scope>
    <source>
        <strain evidence="3">CBS 130266</strain>
    </source>
</reference>
<keyword evidence="4" id="KW-1185">Reference proteome</keyword>
<evidence type="ECO:0000256" key="2">
    <source>
        <dbReference type="SAM" id="MobiDB-lite"/>
    </source>
</evidence>
<dbReference type="Gene3D" id="1.20.5.170">
    <property type="match status" value="1"/>
</dbReference>
<feature type="compositionally biased region" description="Polar residues" evidence="2">
    <location>
        <begin position="11"/>
        <end position="21"/>
    </location>
</feature>
<sequence>MTPAPSGSKDIINSASPTSSAPGDVSNAFNKRKRGGTSSRGVANLTPDQLERKRANDREAQRAIRERTKMQIDRLNARIHELESSQPYHDLQAVIAQKDAVLQENEEMKRQLASFVAVFQKWVPGAQGLDDLAAAAERNSMPFQPDQSAYAPPSMPAPDMISPDASAGSIASPEARHYQYSGMEQPQIREHPRAGWTPTDPNIHPDLAAAYNQSSDERLNVVFLLDSNHRIATSSNALPPEQNSARDTRSGPHSALPRHGEATCPLDALLLDFLAQRRTLAAQGSVTSAELVGPPYPNFNALLNGSTSHYNHPLSKVFTDILRTFPDLSNLPEQVAVVHIMFLVMRWSCEPTKENYDRMPEWIRPRPTQLFTVHPMWFDYLPWPRLRDAVIQTDPWPLFESFFIPYTTTLSVNWKYSPRDVLLPVTAPNPHPQNKQQSPGTSSNNSRVVEDSNEPLWKMNPVFESHILDLENWSLGPSFAEHFPDWASTVRIKRSGVGLGRIMV</sequence>
<proteinExistence type="predicted"/>